<sequence length="375" mass="39110">MLHLSCSVGSRGRPPGLSQDRCSRGPGPVDRESRGSLPGHSRVSCTRQVARKRPRFHCSVPRWLRGGQGTHAATLPSFSADAGRWRAPHGAAQERRRRRGPRRESCWSVRPPGAARGPDLHAGRRWTVAHGAAQESDGTAVACGGNHVGQCDLPALPAGLTYMQVAAGQWHTVLLRSDGTAVACGGNHVGQCDLQALPAGLTYTQVAAGERHTVLLRSDGTAVDCGWNDVGQCDLPALPAGLTYTQVAAGVWHTVLLRSDGTAVACGVNDGGQCDLPALPAGLTYTADLCPALLLQVSLDGGSMVFVTIGGVERCRIRAAPTARLAVIYLQLVAEHRAGRLGPGAWRVEAILPGGRPLSSAAAEETVASAFPAAA</sequence>
<feature type="region of interest" description="Disordered" evidence="1">
    <location>
        <begin position="69"/>
        <end position="120"/>
    </location>
</feature>
<dbReference type="PANTHER" id="PTHR45982">
    <property type="entry name" value="REGULATOR OF CHROMOSOME CONDENSATION"/>
    <property type="match status" value="1"/>
</dbReference>
<evidence type="ECO:0000313" key="3">
    <source>
        <dbReference type="Proteomes" id="UP001189429"/>
    </source>
</evidence>
<dbReference type="EMBL" id="CAUYUJ010002069">
    <property type="protein sequence ID" value="CAK0799054.1"/>
    <property type="molecule type" value="Genomic_DNA"/>
</dbReference>
<dbReference type="PANTHER" id="PTHR45982:SF1">
    <property type="entry name" value="REGULATOR OF CHROMOSOME CONDENSATION"/>
    <property type="match status" value="1"/>
</dbReference>
<evidence type="ECO:0000256" key="1">
    <source>
        <dbReference type="SAM" id="MobiDB-lite"/>
    </source>
</evidence>
<dbReference type="Pfam" id="PF13540">
    <property type="entry name" value="RCC1_2"/>
    <property type="match status" value="3"/>
</dbReference>
<keyword evidence="3" id="KW-1185">Reference proteome</keyword>
<comment type="caution">
    <text evidence="2">The sequence shown here is derived from an EMBL/GenBank/DDBJ whole genome shotgun (WGS) entry which is preliminary data.</text>
</comment>
<organism evidence="2 3">
    <name type="scientific">Prorocentrum cordatum</name>
    <dbReference type="NCBI Taxonomy" id="2364126"/>
    <lineage>
        <taxon>Eukaryota</taxon>
        <taxon>Sar</taxon>
        <taxon>Alveolata</taxon>
        <taxon>Dinophyceae</taxon>
        <taxon>Prorocentrales</taxon>
        <taxon>Prorocentraceae</taxon>
        <taxon>Prorocentrum</taxon>
    </lineage>
</organism>
<dbReference type="SUPFAM" id="SSF50985">
    <property type="entry name" value="RCC1/BLIP-II"/>
    <property type="match status" value="1"/>
</dbReference>
<feature type="region of interest" description="Disordered" evidence="1">
    <location>
        <begin position="1"/>
        <end position="48"/>
    </location>
</feature>
<protein>
    <submittedName>
        <fullName evidence="2">Uncharacterized protein</fullName>
    </submittedName>
</protein>
<dbReference type="InterPro" id="IPR051553">
    <property type="entry name" value="Ran_GTPase-activating"/>
</dbReference>
<proteinExistence type="predicted"/>
<dbReference type="Proteomes" id="UP001189429">
    <property type="component" value="Unassembled WGS sequence"/>
</dbReference>
<evidence type="ECO:0000313" key="2">
    <source>
        <dbReference type="EMBL" id="CAK0799054.1"/>
    </source>
</evidence>
<reference evidence="2" key="1">
    <citation type="submission" date="2023-10" db="EMBL/GenBank/DDBJ databases">
        <authorList>
            <person name="Chen Y."/>
            <person name="Shah S."/>
            <person name="Dougan E. K."/>
            <person name="Thang M."/>
            <person name="Chan C."/>
        </authorList>
    </citation>
    <scope>NUCLEOTIDE SEQUENCE [LARGE SCALE GENOMIC DNA]</scope>
</reference>
<name>A0ABN9Q6X7_9DINO</name>
<dbReference type="Gene3D" id="2.130.10.30">
    <property type="entry name" value="Regulator of chromosome condensation 1/beta-lactamase-inhibitor protein II"/>
    <property type="match status" value="1"/>
</dbReference>
<gene>
    <name evidence="2" type="ORF">PCOR1329_LOCUS7620</name>
</gene>
<dbReference type="InterPro" id="IPR009091">
    <property type="entry name" value="RCC1/BLIP-II"/>
</dbReference>
<accession>A0ABN9Q6X7</accession>